<protein>
    <recommendedName>
        <fullName evidence="4">DUF5658 domain-containing protein</fullName>
    </recommendedName>
</protein>
<dbReference type="Proteomes" id="UP001529085">
    <property type="component" value="Unassembled WGS sequence"/>
</dbReference>
<keyword evidence="3" id="KW-1185">Reference proteome</keyword>
<dbReference type="EMBL" id="JARSBN010000007">
    <property type="protein sequence ID" value="MDG4716747.1"/>
    <property type="molecule type" value="Genomic_DNA"/>
</dbReference>
<sequence>MKIGKHLSLISILITSFFIIKKAFLDLETYRIITTELESGNGDMQPTLVAGGIKVALLYLIPMLISLILSIIGMKRKNRFYKIGLILNIITIVYLIIPLGLILSTQF</sequence>
<comment type="caution">
    <text evidence="2">The sequence shown here is derived from an EMBL/GenBank/DDBJ whole genome shotgun (WGS) entry which is preliminary data.</text>
</comment>
<feature type="transmembrane region" description="Helical" evidence="1">
    <location>
        <begin position="49"/>
        <end position="73"/>
    </location>
</feature>
<reference evidence="2 3" key="1">
    <citation type="submission" date="2023-03" db="EMBL/GenBank/DDBJ databases">
        <title>Strain YYF002 represents a novel species in the genus Winogradskyella isolated from seawater.</title>
        <authorList>
            <person name="Fu Z.-Y."/>
        </authorList>
    </citation>
    <scope>NUCLEOTIDE SEQUENCE [LARGE SCALE GENOMIC DNA]</scope>
    <source>
        <strain evidence="2 3">YYF002</strain>
    </source>
</reference>
<keyword evidence="1" id="KW-0812">Transmembrane</keyword>
<keyword evidence="1" id="KW-1133">Transmembrane helix</keyword>
<organism evidence="2 3">
    <name type="scientific">Winogradskyella marincola</name>
    <dbReference type="NCBI Taxonomy" id="3037795"/>
    <lineage>
        <taxon>Bacteria</taxon>
        <taxon>Pseudomonadati</taxon>
        <taxon>Bacteroidota</taxon>
        <taxon>Flavobacteriia</taxon>
        <taxon>Flavobacteriales</taxon>
        <taxon>Flavobacteriaceae</taxon>
        <taxon>Winogradskyella</taxon>
    </lineage>
</organism>
<keyword evidence="1" id="KW-0472">Membrane</keyword>
<gene>
    <name evidence="2" type="ORF">P7122_12745</name>
</gene>
<accession>A0ABT6G4B2</accession>
<evidence type="ECO:0000313" key="3">
    <source>
        <dbReference type="Proteomes" id="UP001529085"/>
    </source>
</evidence>
<name>A0ABT6G4B2_9FLAO</name>
<feature type="transmembrane region" description="Helical" evidence="1">
    <location>
        <begin position="85"/>
        <end position="104"/>
    </location>
</feature>
<evidence type="ECO:0000313" key="2">
    <source>
        <dbReference type="EMBL" id="MDG4716747.1"/>
    </source>
</evidence>
<dbReference type="RefSeq" id="WP_278006187.1">
    <property type="nucleotide sequence ID" value="NZ_JARSBN010000007.1"/>
</dbReference>
<proteinExistence type="predicted"/>
<evidence type="ECO:0008006" key="4">
    <source>
        <dbReference type="Google" id="ProtNLM"/>
    </source>
</evidence>
<evidence type="ECO:0000256" key="1">
    <source>
        <dbReference type="SAM" id="Phobius"/>
    </source>
</evidence>